<evidence type="ECO:0000256" key="1">
    <source>
        <dbReference type="SAM" id="MobiDB-lite"/>
    </source>
</evidence>
<protein>
    <recommendedName>
        <fullName evidence="5">Secreted protein</fullName>
    </recommendedName>
</protein>
<evidence type="ECO:0000313" key="3">
    <source>
        <dbReference type="EMBL" id="TFK94246.1"/>
    </source>
</evidence>
<accession>A0A5C3PX44</accession>
<reference evidence="3 4" key="1">
    <citation type="journal article" date="2019" name="Nat. Ecol. Evol.">
        <title>Megaphylogeny resolves global patterns of mushroom evolution.</title>
        <authorList>
            <person name="Varga T."/>
            <person name="Krizsan K."/>
            <person name="Foldi C."/>
            <person name="Dima B."/>
            <person name="Sanchez-Garcia M."/>
            <person name="Sanchez-Ramirez S."/>
            <person name="Szollosi G.J."/>
            <person name="Szarkandi J.G."/>
            <person name="Papp V."/>
            <person name="Albert L."/>
            <person name="Andreopoulos W."/>
            <person name="Angelini C."/>
            <person name="Antonin V."/>
            <person name="Barry K.W."/>
            <person name="Bougher N.L."/>
            <person name="Buchanan P."/>
            <person name="Buyck B."/>
            <person name="Bense V."/>
            <person name="Catcheside P."/>
            <person name="Chovatia M."/>
            <person name="Cooper J."/>
            <person name="Damon W."/>
            <person name="Desjardin D."/>
            <person name="Finy P."/>
            <person name="Geml J."/>
            <person name="Haridas S."/>
            <person name="Hughes K."/>
            <person name="Justo A."/>
            <person name="Karasinski D."/>
            <person name="Kautmanova I."/>
            <person name="Kiss B."/>
            <person name="Kocsube S."/>
            <person name="Kotiranta H."/>
            <person name="LaButti K.M."/>
            <person name="Lechner B.E."/>
            <person name="Liimatainen K."/>
            <person name="Lipzen A."/>
            <person name="Lukacs Z."/>
            <person name="Mihaltcheva S."/>
            <person name="Morgado L.N."/>
            <person name="Niskanen T."/>
            <person name="Noordeloos M.E."/>
            <person name="Ohm R.A."/>
            <person name="Ortiz-Santana B."/>
            <person name="Ovrebo C."/>
            <person name="Racz N."/>
            <person name="Riley R."/>
            <person name="Savchenko A."/>
            <person name="Shiryaev A."/>
            <person name="Soop K."/>
            <person name="Spirin V."/>
            <person name="Szebenyi C."/>
            <person name="Tomsovsky M."/>
            <person name="Tulloss R.E."/>
            <person name="Uehling J."/>
            <person name="Grigoriev I.V."/>
            <person name="Vagvolgyi C."/>
            <person name="Papp T."/>
            <person name="Martin F.M."/>
            <person name="Miettinen O."/>
            <person name="Hibbett D.S."/>
            <person name="Nagy L.G."/>
        </authorList>
    </citation>
    <scope>NUCLEOTIDE SEQUENCE [LARGE SCALE GENOMIC DNA]</scope>
    <source>
        <strain evidence="3 4">HHB13444</strain>
    </source>
</reference>
<feature type="signal peptide" evidence="2">
    <location>
        <begin position="1"/>
        <end position="20"/>
    </location>
</feature>
<dbReference type="Proteomes" id="UP000308197">
    <property type="component" value="Unassembled WGS sequence"/>
</dbReference>
<keyword evidence="2" id="KW-0732">Signal</keyword>
<feature type="chain" id="PRO_5023127419" description="Secreted protein" evidence="2">
    <location>
        <begin position="21"/>
        <end position="188"/>
    </location>
</feature>
<gene>
    <name evidence="3" type="ORF">K466DRAFT_397553</name>
</gene>
<evidence type="ECO:0000313" key="4">
    <source>
        <dbReference type="Proteomes" id="UP000308197"/>
    </source>
</evidence>
<organism evidence="3 4">
    <name type="scientific">Polyporus arcularius HHB13444</name>
    <dbReference type="NCBI Taxonomy" id="1314778"/>
    <lineage>
        <taxon>Eukaryota</taxon>
        <taxon>Fungi</taxon>
        <taxon>Dikarya</taxon>
        <taxon>Basidiomycota</taxon>
        <taxon>Agaricomycotina</taxon>
        <taxon>Agaricomycetes</taxon>
        <taxon>Polyporales</taxon>
        <taxon>Polyporaceae</taxon>
        <taxon>Polyporus</taxon>
    </lineage>
</organism>
<keyword evidence="4" id="KW-1185">Reference proteome</keyword>
<feature type="region of interest" description="Disordered" evidence="1">
    <location>
        <begin position="74"/>
        <end position="112"/>
    </location>
</feature>
<dbReference type="EMBL" id="ML210971">
    <property type="protein sequence ID" value="TFK94246.1"/>
    <property type="molecule type" value="Genomic_DNA"/>
</dbReference>
<dbReference type="AlphaFoldDB" id="A0A5C3PX44"/>
<evidence type="ECO:0008006" key="5">
    <source>
        <dbReference type="Google" id="ProtNLM"/>
    </source>
</evidence>
<dbReference type="InParanoid" id="A0A5C3PX44"/>
<sequence>MPRIFCFLAGLVLARHLVLQRLRVARTCRARLRIASTAKAQKTRRGSERRRVGGRITRSTRADVLVDGRLDRGSNGAFRGGGPHGRRAESAEGVPFTRSGGRREQTLSSFDSHARVSAAPAVRKYVQYADRAAPPPAVLVAPTFSRPRCVVAHVFCAICLAEHGPSVGLGGSGGGSAPAARTREKRLP</sequence>
<evidence type="ECO:0000256" key="2">
    <source>
        <dbReference type="SAM" id="SignalP"/>
    </source>
</evidence>
<proteinExistence type="predicted"/>
<feature type="region of interest" description="Disordered" evidence="1">
    <location>
        <begin position="169"/>
        <end position="188"/>
    </location>
</feature>
<name>A0A5C3PX44_9APHY</name>